<evidence type="ECO:0000313" key="2">
    <source>
        <dbReference type="EMBL" id="JAH44827.1"/>
    </source>
</evidence>
<reference evidence="2" key="2">
    <citation type="journal article" date="2015" name="Fish Shellfish Immunol.">
        <title>Early steps in the European eel (Anguilla anguilla)-Vibrio vulnificus interaction in the gills: Role of the RtxA13 toxin.</title>
        <authorList>
            <person name="Callol A."/>
            <person name="Pajuelo D."/>
            <person name="Ebbesson L."/>
            <person name="Teles M."/>
            <person name="MacKenzie S."/>
            <person name="Amaro C."/>
        </authorList>
    </citation>
    <scope>NUCLEOTIDE SEQUENCE</scope>
</reference>
<proteinExistence type="predicted"/>
<name>A0A0E9SUB1_ANGAN</name>
<accession>A0A0E9SUB1</accession>
<feature type="region of interest" description="Disordered" evidence="1">
    <location>
        <begin position="1"/>
        <end position="21"/>
    </location>
</feature>
<organism evidence="2">
    <name type="scientific">Anguilla anguilla</name>
    <name type="common">European freshwater eel</name>
    <name type="synonym">Muraena anguilla</name>
    <dbReference type="NCBI Taxonomy" id="7936"/>
    <lineage>
        <taxon>Eukaryota</taxon>
        <taxon>Metazoa</taxon>
        <taxon>Chordata</taxon>
        <taxon>Craniata</taxon>
        <taxon>Vertebrata</taxon>
        <taxon>Euteleostomi</taxon>
        <taxon>Actinopterygii</taxon>
        <taxon>Neopterygii</taxon>
        <taxon>Teleostei</taxon>
        <taxon>Anguilliformes</taxon>
        <taxon>Anguillidae</taxon>
        <taxon>Anguilla</taxon>
    </lineage>
</organism>
<evidence type="ECO:0000256" key="1">
    <source>
        <dbReference type="SAM" id="MobiDB-lite"/>
    </source>
</evidence>
<dbReference type="EMBL" id="GBXM01063750">
    <property type="protein sequence ID" value="JAH44827.1"/>
    <property type="molecule type" value="Transcribed_RNA"/>
</dbReference>
<reference evidence="2" key="1">
    <citation type="submission" date="2014-11" db="EMBL/GenBank/DDBJ databases">
        <authorList>
            <person name="Amaro Gonzalez C."/>
        </authorList>
    </citation>
    <scope>NUCLEOTIDE SEQUENCE</scope>
</reference>
<dbReference type="AlphaFoldDB" id="A0A0E9SUB1"/>
<sequence>MTTSWRPGGRHRERTSITRVI</sequence>
<protein>
    <submittedName>
        <fullName evidence="2">Uncharacterized protein</fullName>
    </submittedName>
</protein>